<gene>
    <name evidence="2" type="ORF">BCR33DRAFT_713750</name>
</gene>
<evidence type="ECO:0000313" key="3">
    <source>
        <dbReference type="Proteomes" id="UP000193642"/>
    </source>
</evidence>
<comment type="caution">
    <text evidence="2">The sequence shown here is derived from an EMBL/GenBank/DDBJ whole genome shotgun (WGS) entry which is preliminary data.</text>
</comment>
<reference evidence="2 3" key="1">
    <citation type="submission" date="2016-07" db="EMBL/GenBank/DDBJ databases">
        <title>Pervasive Adenine N6-methylation of Active Genes in Fungi.</title>
        <authorList>
            <consortium name="DOE Joint Genome Institute"/>
            <person name="Mondo S.J."/>
            <person name="Dannebaum R.O."/>
            <person name="Kuo R.C."/>
            <person name="Labutti K."/>
            <person name="Haridas S."/>
            <person name="Kuo A."/>
            <person name="Salamov A."/>
            <person name="Ahrendt S.R."/>
            <person name="Lipzen A."/>
            <person name="Sullivan W."/>
            <person name="Andreopoulos W.B."/>
            <person name="Clum A."/>
            <person name="Lindquist E."/>
            <person name="Daum C."/>
            <person name="Ramamoorthy G.K."/>
            <person name="Gryganskyi A."/>
            <person name="Culley D."/>
            <person name="Magnuson J.K."/>
            <person name="James T.Y."/>
            <person name="O'Malley M.A."/>
            <person name="Stajich J.E."/>
            <person name="Spatafora J.W."/>
            <person name="Visel A."/>
            <person name="Grigoriev I.V."/>
        </authorList>
    </citation>
    <scope>NUCLEOTIDE SEQUENCE [LARGE SCALE GENOMIC DNA]</scope>
    <source>
        <strain evidence="2 3">JEL800</strain>
    </source>
</reference>
<dbReference type="STRING" id="329046.A0A1Y2CQW6"/>
<dbReference type="Proteomes" id="UP000193642">
    <property type="component" value="Unassembled WGS sequence"/>
</dbReference>
<sequence>MFIQLRSFATKVASSGAKKRPVQGITDKRMQVVRDILYPAPLSQPVPPALKRMWCHLKTKEAVETEERLARKYLRIRLAMEDLEKNHKELFEGTGQVTQSAIDQGETFPRRLRVPTETPPTDGWEYERRQ</sequence>
<dbReference type="OrthoDB" id="2098203at2759"/>
<evidence type="ECO:0000256" key="1">
    <source>
        <dbReference type="SAM" id="MobiDB-lite"/>
    </source>
</evidence>
<dbReference type="Gene3D" id="6.10.250.3440">
    <property type="match status" value="1"/>
</dbReference>
<dbReference type="EMBL" id="MCGO01000009">
    <property type="protein sequence ID" value="ORY49421.1"/>
    <property type="molecule type" value="Genomic_DNA"/>
</dbReference>
<proteinExistence type="predicted"/>
<feature type="region of interest" description="Disordered" evidence="1">
    <location>
        <begin position="94"/>
        <end position="130"/>
    </location>
</feature>
<name>A0A1Y2CQW6_9FUNG</name>
<accession>A0A1Y2CQW6</accession>
<keyword evidence="3" id="KW-1185">Reference proteome</keyword>
<organism evidence="2 3">
    <name type="scientific">Rhizoclosmatium globosum</name>
    <dbReference type="NCBI Taxonomy" id="329046"/>
    <lineage>
        <taxon>Eukaryota</taxon>
        <taxon>Fungi</taxon>
        <taxon>Fungi incertae sedis</taxon>
        <taxon>Chytridiomycota</taxon>
        <taxon>Chytridiomycota incertae sedis</taxon>
        <taxon>Chytridiomycetes</taxon>
        <taxon>Chytridiales</taxon>
        <taxon>Chytriomycetaceae</taxon>
        <taxon>Rhizoclosmatium</taxon>
    </lineage>
</organism>
<evidence type="ECO:0000313" key="2">
    <source>
        <dbReference type="EMBL" id="ORY49421.1"/>
    </source>
</evidence>
<dbReference type="AlphaFoldDB" id="A0A1Y2CQW6"/>
<protein>
    <submittedName>
        <fullName evidence="2">Uncharacterized protein</fullName>
    </submittedName>
</protein>